<protein>
    <submittedName>
        <fullName evidence="1">Uncharacterized protein</fullName>
    </submittedName>
</protein>
<comment type="caution">
    <text evidence="1">The sequence shown here is derived from an EMBL/GenBank/DDBJ whole genome shotgun (WGS) entry which is preliminary data.</text>
</comment>
<sequence length="73" mass="8968">MRKEPYFMQELHKQREREARILRTRFRGDFNAYWQWTMGCLTKSLKEQGYRIENSKSGVGRLMKERNARVNKK</sequence>
<evidence type="ECO:0000313" key="1">
    <source>
        <dbReference type="EMBL" id="OGY73448.1"/>
    </source>
</evidence>
<accession>A0A1G2A971</accession>
<proteinExistence type="predicted"/>
<name>A0A1G2A971_9BACT</name>
<evidence type="ECO:0000313" key="2">
    <source>
        <dbReference type="Proteomes" id="UP000178315"/>
    </source>
</evidence>
<dbReference type="AlphaFoldDB" id="A0A1G2A971"/>
<organism evidence="1 2">
    <name type="scientific">Candidatus Jacksonbacteria bacterium RIFCSPLOWO2_02_FULL_44_20</name>
    <dbReference type="NCBI Taxonomy" id="1798460"/>
    <lineage>
        <taxon>Bacteria</taxon>
        <taxon>Candidatus Jacksoniibacteriota</taxon>
    </lineage>
</organism>
<gene>
    <name evidence="1" type="ORF">A3H61_04835</name>
</gene>
<dbReference type="EMBL" id="MHJU01000012">
    <property type="protein sequence ID" value="OGY73448.1"/>
    <property type="molecule type" value="Genomic_DNA"/>
</dbReference>
<dbReference type="Proteomes" id="UP000178315">
    <property type="component" value="Unassembled WGS sequence"/>
</dbReference>
<reference evidence="1 2" key="1">
    <citation type="journal article" date="2016" name="Nat. Commun.">
        <title>Thousands of microbial genomes shed light on interconnected biogeochemical processes in an aquifer system.</title>
        <authorList>
            <person name="Anantharaman K."/>
            <person name="Brown C.T."/>
            <person name="Hug L.A."/>
            <person name="Sharon I."/>
            <person name="Castelle C.J."/>
            <person name="Probst A.J."/>
            <person name="Thomas B.C."/>
            <person name="Singh A."/>
            <person name="Wilkins M.J."/>
            <person name="Karaoz U."/>
            <person name="Brodie E.L."/>
            <person name="Williams K.H."/>
            <person name="Hubbard S.S."/>
            <person name="Banfield J.F."/>
        </authorList>
    </citation>
    <scope>NUCLEOTIDE SEQUENCE [LARGE SCALE GENOMIC DNA]</scope>
</reference>